<dbReference type="CDD" id="cd04438">
    <property type="entry name" value="DEP_dishevelled"/>
    <property type="match status" value="1"/>
</dbReference>
<dbReference type="Pfam" id="PF00610">
    <property type="entry name" value="DEP"/>
    <property type="match status" value="1"/>
</dbReference>
<evidence type="ECO:0000256" key="4">
    <source>
        <dbReference type="ARBA" id="ARBA00022473"/>
    </source>
</evidence>
<evidence type="ECO:0000259" key="11">
    <source>
        <dbReference type="PROSITE" id="PS50186"/>
    </source>
</evidence>
<dbReference type="PANTHER" id="PTHR10878:SF25">
    <property type="entry name" value="SEGMENT POLARITY PROTEIN DISHEVELLED"/>
    <property type="match status" value="1"/>
</dbReference>
<dbReference type="OrthoDB" id="10031689at2759"/>
<feature type="compositionally biased region" description="Basic residues" evidence="9">
    <location>
        <begin position="186"/>
        <end position="201"/>
    </location>
</feature>
<feature type="compositionally biased region" description="Polar residues" evidence="9">
    <location>
        <begin position="537"/>
        <end position="550"/>
    </location>
</feature>
<evidence type="ECO:0000256" key="2">
    <source>
        <dbReference type="ARBA" id="ARBA00004496"/>
    </source>
</evidence>
<reference evidence="14" key="3">
    <citation type="submission" date="2017-05" db="UniProtKB">
        <authorList>
            <consortium name="EnsemblMetazoa"/>
        </authorList>
    </citation>
    <scope>IDENTIFICATION</scope>
</reference>
<comment type="similarity">
    <text evidence="3">Belongs to the DSH family.</text>
</comment>
<dbReference type="CDD" id="cd06717">
    <property type="entry name" value="PDZ_Dishevelled-like"/>
    <property type="match status" value="1"/>
</dbReference>
<dbReference type="GO" id="GO:0016477">
    <property type="term" value="P:cell migration"/>
    <property type="evidence" value="ECO:0007669"/>
    <property type="project" value="UniProtKB-ARBA"/>
</dbReference>
<dbReference type="FunFam" id="1.10.10.10:FF:000400">
    <property type="entry name" value="DiSHevelled related"/>
    <property type="match status" value="1"/>
</dbReference>
<reference evidence="13" key="1">
    <citation type="journal article" date="2010" name="Evol. Dev.">
        <title>Structure and expression of conserved Wnt pathway components in the demosponge Amphimedon queenslandica.</title>
        <authorList>
            <person name="Adamska M."/>
            <person name="Larroux C."/>
            <person name="Adamski M."/>
            <person name="Green K."/>
            <person name="Lovas E."/>
            <person name="Koop D."/>
            <person name="Richards G.S."/>
            <person name="Zwafink C."/>
            <person name="Degnan B.M."/>
        </authorList>
    </citation>
    <scope>NUCLEOTIDE SEQUENCE</scope>
</reference>
<gene>
    <name evidence="14" type="primary">100616091</name>
</gene>
<keyword evidence="7" id="KW-0472">Membrane</keyword>
<evidence type="ECO:0000256" key="3">
    <source>
        <dbReference type="ARBA" id="ARBA00008735"/>
    </source>
</evidence>
<dbReference type="Pfam" id="PF00778">
    <property type="entry name" value="DIX"/>
    <property type="match status" value="1"/>
</dbReference>
<dbReference type="SUPFAM" id="SSF54236">
    <property type="entry name" value="Ubiquitin-like"/>
    <property type="match status" value="1"/>
</dbReference>
<dbReference type="PANTHER" id="PTHR10878">
    <property type="entry name" value="SEGMENT POLARITY PROTEIN DISHEVELLED"/>
    <property type="match status" value="1"/>
</dbReference>
<dbReference type="SMART" id="SM00049">
    <property type="entry name" value="DEP"/>
    <property type="match status" value="1"/>
</dbReference>
<comment type="subcellular location">
    <subcellularLocation>
        <location evidence="2">Cytoplasm</location>
    </subcellularLocation>
    <subcellularLocation>
        <location evidence="1">Membrane</location>
    </subcellularLocation>
</comment>
<dbReference type="GO" id="GO:0003002">
    <property type="term" value="P:regionalization"/>
    <property type="evidence" value="ECO:0007669"/>
    <property type="project" value="UniProtKB-ARBA"/>
</dbReference>
<dbReference type="GO" id="GO:0005109">
    <property type="term" value="F:frizzled binding"/>
    <property type="evidence" value="ECO:0007669"/>
    <property type="project" value="TreeGrafter"/>
</dbReference>
<protein>
    <submittedName>
        <fullName evidence="13 14">Dvl</fullName>
    </submittedName>
</protein>
<dbReference type="STRING" id="400682.E2IJB0"/>
<evidence type="ECO:0000256" key="9">
    <source>
        <dbReference type="SAM" id="MobiDB-lite"/>
    </source>
</evidence>
<dbReference type="SMART" id="SM00021">
    <property type="entry name" value="DAX"/>
    <property type="match status" value="1"/>
</dbReference>
<dbReference type="GO" id="GO:0030674">
    <property type="term" value="F:protein-macromolecule adaptor activity"/>
    <property type="evidence" value="ECO:0007669"/>
    <property type="project" value="UniProtKB-ARBA"/>
</dbReference>
<name>E2IJB0_AMPQE</name>
<dbReference type="GO" id="GO:0016020">
    <property type="term" value="C:membrane"/>
    <property type="evidence" value="ECO:0007669"/>
    <property type="project" value="UniProtKB-SubCell"/>
</dbReference>
<dbReference type="PROSITE" id="PS50186">
    <property type="entry name" value="DEP"/>
    <property type="match status" value="1"/>
</dbReference>
<feature type="domain" description="PDZ" evidence="10">
    <location>
        <begin position="223"/>
        <end position="295"/>
    </location>
</feature>
<feature type="region of interest" description="Disordered" evidence="9">
    <location>
        <begin position="177"/>
        <end position="211"/>
    </location>
</feature>
<dbReference type="GO" id="GO:0005829">
    <property type="term" value="C:cytosol"/>
    <property type="evidence" value="ECO:0007669"/>
    <property type="project" value="TreeGrafter"/>
</dbReference>
<dbReference type="Gene3D" id="1.10.10.10">
    <property type="entry name" value="Winged helix-like DNA-binding domain superfamily/Winged helix DNA-binding domain"/>
    <property type="match status" value="1"/>
</dbReference>
<dbReference type="FunFam" id="2.40.240.130:FF:000001">
    <property type="entry name" value="Segment polarity protein dishevelled homolog DVL-1"/>
    <property type="match status" value="1"/>
</dbReference>
<dbReference type="FunFam" id="2.30.42.10:FF:000014">
    <property type="entry name" value="Segment polarity protein dishevelled homolog DVL-3"/>
    <property type="match status" value="1"/>
</dbReference>
<feature type="compositionally biased region" description="Basic residues" evidence="9">
    <location>
        <begin position="116"/>
        <end position="144"/>
    </location>
</feature>
<dbReference type="EMBL" id="HM561523">
    <property type="protein sequence ID" value="ADO16582.1"/>
    <property type="molecule type" value="mRNA"/>
</dbReference>
<dbReference type="InterPro" id="IPR029071">
    <property type="entry name" value="Ubiquitin-like_domsf"/>
</dbReference>
<dbReference type="InterPro" id="IPR000591">
    <property type="entry name" value="DEP_dom"/>
</dbReference>
<dbReference type="Gene3D" id="2.40.240.130">
    <property type="match status" value="1"/>
</dbReference>
<evidence type="ECO:0000259" key="12">
    <source>
        <dbReference type="PROSITE" id="PS50841"/>
    </source>
</evidence>
<evidence type="ECO:0000259" key="10">
    <source>
        <dbReference type="PROSITE" id="PS50106"/>
    </source>
</evidence>
<dbReference type="AlphaFoldDB" id="E2IJB0"/>
<evidence type="ECO:0000256" key="5">
    <source>
        <dbReference type="ARBA" id="ARBA00022490"/>
    </source>
</evidence>
<evidence type="ECO:0000256" key="6">
    <source>
        <dbReference type="ARBA" id="ARBA00022687"/>
    </source>
</evidence>
<dbReference type="GO" id="GO:0000132">
    <property type="term" value="P:establishment of mitotic spindle orientation"/>
    <property type="evidence" value="ECO:0007669"/>
    <property type="project" value="UniProtKB-ARBA"/>
</dbReference>
<dbReference type="Pfam" id="PF00595">
    <property type="entry name" value="PDZ"/>
    <property type="match status" value="1"/>
</dbReference>
<feature type="region of interest" description="Disordered" evidence="9">
    <location>
        <begin position="531"/>
        <end position="639"/>
    </location>
</feature>
<dbReference type="EnsemblMetazoa" id="NM_001279313.1">
    <property type="protein sequence ID" value="NP_001266242.1"/>
    <property type="gene ID" value="GeneID_100616091"/>
</dbReference>
<dbReference type="GO" id="GO:0035556">
    <property type="term" value="P:intracellular signal transduction"/>
    <property type="evidence" value="ECO:0007669"/>
    <property type="project" value="InterPro"/>
</dbReference>
<dbReference type="PROSITE" id="PS50106">
    <property type="entry name" value="PDZ"/>
    <property type="match status" value="1"/>
</dbReference>
<dbReference type="InterPro" id="IPR036388">
    <property type="entry name" value="WH-like_DNA-bd_sf"/>
</dbReference>
<dbReference type="EnsemblMetazoa" id="Aqu2.1.39117_001">
    <property type="protein sequence ID" value="Aqu2.1.39117_001"/>
    <property type="gene ID" value="Aqu2.1.39117"/>
</dbReference>
<dbReference type="PROSITE" id="PS50841">
    <property type="entry name" value="DIX"/>
    <property type="match status" value="1"/>
</dbReference>
<dbReference type="GO" id="GO:0048646">
    <property type="term" value="P:anatomical structure formation involved in morphogenesis"/>
    <property type="evidence" value="ECO:0007669"/>
    <property type="project" value="UniProtKB-ARBA"/>
</dbReference>
<accession>E2IJB0</accession>
<proteinExistence type="evidence at transcript level"/>
<sequence>MEETKVIYYVDDEETPYMTKIPLSPSKVKLSDLKEQLSRPGPFKKFFFKSIDDDIGVVKEEIIEDSALLPTAKGRIVCWVVSEGSASGSDVASKDLETIKEKDDDEASIVSGVSKSSRHSTSSRRHHHHHHHRHHRRRHDRHKQPGSVTDYETATELTATDLEASCYETEDTASRLSVETTSTVTSHKHPRKKVLTKKKVPRSMSMSTMTTSTMSDASMDILTVTLNMDAYNFLGISIVGHANDDGVGGIYVGTVMKGGAVAADGRIETGDMLLQVNDISFENMSNDDAVRTLREIVQQPGPIILTVAKCLEPEAYAPMFEPRLEPIRPLDPSAWVMHTNAQRAGDYGRPFTSSPTMSTMTSNSSPSLASSIPESERDLVKLNLTSPLYRVAKAMAAPDSGLEVKDRMWLKMPIPKSFIGSDMVEWLHNNVEGFIDRRHARKYAAIMLKQGFVKHAVNKYTFSEQCYYIFGDFKKAAANNLSTELTQLHLSDNSGGETDTLGPLPSDRNNGQGWSSSDDQISLPTIEGSFYPHLMHSHSNSPEGQMQHHTGSSASSSSAAGSGYAHYPPRQHSGSPSDPRQYPSPRPSHSHMELPPQMRMRHSNSISSASEFTSVSQQQYHHPGNGGAMGGASLPPDRMSLRSLNIGGQVPPGVSASRASFQQALDNPCEYFIDVM</sequence>
<dbReference type="InterPro" id="IPR036390">
    <property type="entry name" value="WH_DNA-bd_sf"/>
</dbReference>
<dbReference type="GO" id="GO:0060070">
    <property type="term" value="P:canonical Wnt signaling pathway"/>
    <property type="evidence" value="ECO:0007669"/>
    <property type="project" value="TreeGrafter"/>
</dbReference>
<feature type="compositionally biased region" description="Polar residues" evidence="9">
    <location>
        <begin position="603"/>
        <end position="620"/>
    </location>
</feature>
<evidence type="ECO:0000256" key="1">
    <source>
        <dbReference type="ARBA" id="ARBA00004370"/>
    </source>
</evidence>
<dbReference type="InterPro" id="IPR015506">
    <property type="entry name" value="Dsh/Dvl-rel"/>
</dbReference>
<reference evidence="15" key="2">
    <citation type="journal article" date="2010" name="Nature">
        <title>The Amphimedon queenslandica genome and the evolution of animal complexity.</title>
        <authorList>
            <person name="Srivastava M."/>
            <person name="Simakov O."/>
            <person name="Chapman J."/>
            <person name="Fahey B."/>
            <person name="Gauthier M.E."/>
            <person name="Mitros T."/>
            <person name="Richards G.S."/>
            <person name="Conaco C."/>
            <person name="Dacre M."/>
            <person name="Hellsten U."/>
            <person name="Larroux C."/>
            <person name="Putnam N.H."/>
            <person name="Stanke M."/>
            <person name="Adamska M."/>
            <person name="Darling A."/>
            <person name="Degnan S.M."/>
            <person name="Oakley T.H."/>
            <person name="Plachetzki D.C."/>
            <person name="Zhai Y."/>
            <person name="Adamski M."/>
            <person name="Calcino A."/>
            <person name="Cummins S.F."/>
            <person name="Goodstein D.M."/>
            <person name="Harris C."/>
            <person name="Jackson D.J."/>
            <person name="Leys S.P."/>
            <person name="Shu S."/>
            <person name="Woodcroft B.J."/>
            <person name="Vervoort M."/>
            <person name="Kosik K.S."/>
            <person name="Manning G."/>
            <person name="Degnan B.M."/>
            <person name="Rokhsar D.S."/>
        </authorList>
    </citation>
    <scope>NUCLEOTIDE SEQUENCE [LARGE SCALE GENOMIC DNA]</scope>
</reference>
<evidence type="ECO:0000313" key="14">
    <source>
        <dbReference type="EnsemblMetazoa" id="Aqu2.1.39117_001"/>
    </source>
</evidence>
<dbReference type="Proteomes" id="UP000007879">
    <property type="component" value="Unassembled WGS sequence"/>
</dbReference>
<keyword evidence="4" id="KW-0217">Developmental protein</keyword>
<evidence type="ECO:0000256" key="7">
    <source>
        <dbReference type="ARBA" id="ARBA00023136"/>
    </source>
</evidence>
<evidence type="ECO:0000256" key="8">
    <source>
        <dbReference type="PROSITE-ProRule" id="PRU00069"/>
    </source>
</evidence>
<dbReference type="eggNOG" id="KOG3571">
    <property type="taxonomic scope" value="Eukaryota"/>
</dbReference>
<feature type="compositionally biased region" description="Low complexity" evidence="9">
    <location>
        <begin position="551"/>
        <end position="563"/>
    </location>
</feature>
<dbReference type="SUPFAM" id="SSF50156">
    <property type="entry name" value="PDZ domain-like"/>
    <property type="match status" value="1"/>
</dbReference>
<evidence type="ECO:0000313" key="15">
    <source>
        <dbReference type="Proteomes" id="UP000007879"/>
    </source>
</evidence>
<keyword evidence="15" id="KW-1185">Reference proteome</keyword>
<feature type="domain" description="DEP" evidence="11">
    <location>
        <begin position="398"/>
        <end position="472"/>
    </location>
</feature>
<keyword evidence="5" id="KW-0963">Cytoplasm</keyword>
<feature type="region of interest" description="Disordered" evidence="9">
    <location>
        <begin position="490"/>
        <end position="519"/>
    </location>
</feature>
<evidence type="ECO:0000313" key="13">
    <source>
        <dbReference type="EMBL" id="ADO16582.1"/>
    </source>
</evidence>
<keyword evidence="6 8" id="KW-0879">Wnt signaling pathway</keyword>
<feature type="domain" description="DIX" evidence="12">
    <location>
        <begin position="1"/>
        <end position="84"/>
    </location>
</feature>
<dbReference type="InterPro" id="IPR001158">
    <property type="entry name" value="DIX"/>
</dbReference>
<dbReference type="GO" id="GO:0048468">
    <property type="term" value="P:cell development"/>
    <property type="evidence" value="ECO:0007669"/>
    <property type="project" value="UniProtKB-ARBA"/>
</dbReference>
<dbReference type="InterPro" id="IPR008339">
    <property type="entry name" value="Dishevelled_fam"/>
</dbReference>
<dbReference type="InterPro" id="IPR001478">
    <property type="entry name" value="PDZ"/>
</dbReference>
<dbReference type="SUPFAM" id="SSF46785">
    <property type="entry name" value="Winged helix' DNA-binding domain"/>
    <property type="match status" value="1"/>
</dbReference>
<dbReference type="Gene3D" id="2.30.42.10">
    <property type="match status" value="1"/>
</dbReference>
<feature type="region of interest" description="Disordered" evidence="9">
    <location>
        <begin position="100"/>
        <end position="150"/>
    </location>
</feature>
<feature type="compositionally biased region" description="Polar residues" evidence="9">
    <location>
        <begin position="507"/>
        <end position="519"/>
    </location>
</feature>
<dbReference type="KEGG" id="aqu:100616091"/>
<organism evidence="13">
    <name type="scientific">Amphimedon queenslandica</name>
    <name type="common">Sponge</name>
    <dbReference type="NCBI Taxonomy" id="400682"/>
    <lineage>
        <taxon>Eukaryota</taxon>
        <taxon>Metazoa</taxon>
        <taxon>Porifera</taxon>
        <taxon>Demospongiae</taxon>
        <taxon>Heteroscleromorpha</taxon>
        <taxon>Haplosclerida</taxon>
        <taxon>Niphatidae</taxon>
        <taxon>Amphimedon</taxon>
    </lineage>
</organism>
<dbReference type="GO" id="GO:0005938">
    <property type="term" value="C:cell cortex"/>
    <property type="evidence" value="ECO:0007669"/>
    <property type="project" value="UniProtKB-ARBA"/>
</dbReference>
<dbReference type="InterPro" id="IPR038207">
    <property type="entry name" value="DIX_dom_sf"/>
</dbReference>
<dbReference type="SMART" id="SM00228">
    <property type="entry name" value="PDZ"/>
    <property type="match status" value="1"/>
</dbReference>
<dbReference type="GO" id="GO:0048598">
    <property type="term" value="P:embryonic morphogenesis"/>
    <property type="evidence" value="ECO:0007669"/>
    <property type="project" value="UniProtKB-ARBA"/>
</dbReference>
<dbReference type="PRINTS" id="PR01760">
    <property type="entry name" value="DISHEVELLED"/>
</dbReference>
<dbReference type="InterPro" id="IPR036034">
    <property type="entry name" value="PDZ_sf"/>
</dbReference>